<dbReference type="STRING" id="1392250.A0A2I2GM41"/>
<comment type="caution">
    <text evidence="1">The sequence shown here is derived from an EMBL/GenBank/DDBJ whole genome shotgun (WGS) entry which is preliminary data.</text>
</comment>
<reference evidence="1 2" key="1">
    <citation type="submission" date="2016-12" db="EMBL/GenBank/DDBJ databases">
        <title>The genomes of Aspergillus section Nigri reveals drivers in fungal speciation.</title>
        <authorList>
            <consortium name="DOE Joint Genome Institute"/>
            <person name="Vesth T.C."/>
            <person name="Nybo J."/>
            <person name="Theobald S."/>
            <person name="Brandl J."/>
            <person name="Frisvad J.C."/>
            <person name="Nielsen K.F."/>
            <person name="Lyhne E.K."/>
            <person name="Kogle M.E."/>
            <person name="Kuo A."/>
            <person name="Riley R."/>
            <person name="Clum A."/>
            <person name="Nolan M."/>
            <person name="Lipzen A."/>
            <person name="Salamov A."/>
            <person name="Henrissat B."/>
            <person name="Wiebenga A."/>
            <person name="De Vries R.P."/>
            <person name="Grigoriev I.V."/>
            <person name="Mortensen U.H."/>
            <person name="Andersen M.R."/>
            <person name="Baker S.E."/>
        </authorList>
    </citation>
    <scope>NUCLEOTIDE SEQUENCE [LARGE SCALE GENOMIC DNA]</scope>
    <source>
        <strain evidence="1 2">IBT 23096</strain>
    </source>
</reference>
<evidence type="ECO:0000313" key="2">
    <source>
        <dbReference type="Proteomes" id="UP000234275"/>
    </source>
</evidence>
<keyword evidence="2" id="KW-1185">Reference proteome</keyword>
<dbReference type="RefSeq" id="XP_024709246.1">
    <property type="nucleotide sequence ID" value="XM_024852630.1"/>
</dbReference>
<protein>
    <submittedName>
        <fullName evidence="1">Uncharacterized protein</fullName>
    </submittedName>
</protein>
<dbReference type="AlphaFoldDB" id="A0A2I2GM41"/>
<accession>A0A2I2GM41</accession>
<dbReference type="GeneID" id="36560328"/>
<dbReference type="EMBL" id="MSFO01000001">
    <property type="protein sequence ID" value="PLB53944.1"/>
    <property type="molecule type" value="Genomic_DNA"/>
</dbReference>
<name>A0A2I2GM41_9EURO</name>
<gene>
    <name evidence="1" type="ORF">P170DRAFT_469423</name>
</gene>
<organism evidence="1 2">
    <name type="scientific">Aspergillus steynii IBT 23096</name>
    <dbReference type="NCBI Taxonomy" id="1392250"/>
    <lineage>
        <taxon>Eukaryota</taxon>
        <taxon>Fungi</taxon>
        <taxon>Dikarya</taxon>
        <taxon>Ascomycota</taxon>
        <taxon>Pezizomycotina</taxon>
        <taxon>Eurotiomycetes</taxon>
        <taxon>Eurotiomycetidae</taxon>
        <taxon>Eurotiales</taxon>
        <taxon>Aspergillaceae</taxon>
        <taxon>Aspergillus</taxon>
        <taxon>Aspergillus subgen. Circumdati</taxon>
    </lineage>
</organism>
<evidence type="ECO:0000313" key="1">
    <source>
        <dbReference type="EMBL" id="PLB53944.1"/>
    </source>
</evidence>
<sequence>MDSNICERNFLGSRYIGTQVTFTDPFVGTWVVVEKMNEKYIQEHPEDRLSYPSYAFASFVCQNTEDPSQHAIMKIWMQIPSVGSEAELETFLRVHRMSLPATPKLLGVKQGTQNEEGMVPGGFILHLVYTRAPGARLGPAVENMSLFWTLPERTREAIRQSFRQGFISLTRAGVNFSRGTLDHLVWDEETGQVYFINFEYCSFGPEKPWRNRIFGVWYLANPPKSAKWYEDDYNDTDLKAAKWEL</sequence>
<dbReference type="Proteomes" id="UP000234275">
    <property type="component" value="Unassembled WGS sequence"/>
</dbReference>
<proteinExistence type="predicted"/>
<dbReference type="VEuPathDB" id="FungiDB:P170DRAFT_469423"/>
<dbReference type="OrthoDB" id="5401170at2759"/>